<feature type="transmembrane region" description="Helical" evidence="7">
    <location>
        <begin position="35"/>
        <end position="57"/>
    </location>
</feature>
<gene>
    <name evidence="10" type="ORF">BB06_09370</name>
</gene>
<sequence length="450" mass="50691">MTFFSIGFHEEDSKNKTSSTISNLTNDMKLMETNYLTSIFALYSNFLIFLVSLFYMIHLNLSVSVLFIVMSFLPMLVPKIFKRKMLQYTDEWSNSNSTLLNTFKDLLQGSLVLKTYNTEKSALNKSSFVLKDMEEKNYKLTKKEAEAELVASIFAGLSFITPFIVGCLLISLNIKISFATLLAIFLANDRLVGPLENISNLINKINSTQQLRKEMIKEPVRAKINASKLKINNSYTVISSLRLVNIFYPLKNADNLHLNHVFKGNFKVLIQGPSGAGKTTILKIIQGSLTPPNGYVSITNEVGKNEEIPDSIAYIDQNPYIFNSSIESNLTLFQKKAFSKKSLVQVLKSVSLFEELGGDKCLNLNCGENGDNLSGGQRQRIEIARALLRSKSLYLVDEATSNLDKANASKIRNILFGLDVPFIEVAHYINRHENRYTEKLKLQKGQLVNI</sequence>
<keyword evidence="6 7" id="KW-0472">Membrane</keyword>
<dbReference type="SUPFAM" id="SSF52540">
    <property type="entry name" value="P-loop containing nucleoside triphosphate hydrolases"/>
    <property type="match status" value="1"/>
</dbReference>
<dbReference type="InterPro" id="IPR003439">
    <property type="entry name" value="ABC_transporter-like_ATP-bd"/>
</dbReference>
<dbReference type="Pfam" id="PF00664">
    <property type="entry name" value="ABC_membrane"/>
    <property type="match status" value="1"/>
</dbReference>
<dbReference type="InterPro" id="IPR011527">
    <property type="entry name" value="ABC1_TM_dom"/>
</dbReference>
<evidence type="ECO:0000256" key="5">
    <source>
        <dbReference type="ARBA" id="ARBA00022989"/>
    </source>
</evidence>
<evidence type="ECO:0000256" key="4">
    <source>
        <dbReference type="ARBA" id="ARBA00022840"/>
    </source>
</evidence>
<dbReference type="SMART" id="SM00382">
    <property type="entry name" value="AAA"/>
    <property type="match status" value="1"/>
</dbReference>
<keyword evidence="2 7" id="KW-0812">Transmembrane</keyword>
<feature type="transmembrane region" description="Helical" evidence="7">
    <location>
        <begin position="63"/>
        <end position="81"/>
    </location>
</feature>
<reference evidence="10" key="1">
    <citation type="submission" date="2014-02" db="EMBL/GenBank/DDBJ databases">
        <authorList>
            <person name="Zhao D."/>
            <person name="Dong X."/>
            <person name="Li Y."/>
            <person name="Lv L."/>
            <person name="Zhao D."/>
            <person name="Gao Y."/>
            <person name="Wang Y."/>
            <person name="Li Y."/>
        </authorList>
    </citation>
    <scope>NUCLEOTIDE SEQUENCE</scope>
    <source>
        <strain evidence="10">CGMCC 7049</strain>
        <plasmid evidence="10">pli05-1</plasmid>
    </source>
</reference>
<reference evidence="10" key="2">
    <citation type="submission" date="2024-05" db="EMBL/GenBank/DDBJ databases">
        <authorList>
            <person name="Chen H."/>
        </authorList>
    </citation>
    <scope>NUCLEOTIDE SEQUENCE</scope>
    <source>
        <strain evidence="10">CGMCC 7049</strain>
        <plasmid evidence="10">pli05-1</plasmid>
    </source>
</reference>
<evidence type="ECO:0000259" key="9">
    <source>
        <dbReference type="PROSITE" id="PS50929"/>
    </source>
</evidence>
<dbReference type="SUPFAM" id="SSF90123">
    <property type="entry name" value="ABC transporter transmembrane region"/>
    <property type="match status" value="1"/>
</dbReference>
<evidence type="ECO:0000256" key="3">
    <source>
        <dbReference type="ARBA" id="ARBA00022741"/>
    </source>
</evidence>
<evidence type="ECO:0000256" key="6">
    <source>
        <dbReference type="ARBA" id="ARBA00023136"/>
    </source>
</evidence>
<evidence type="ECO:0000256" key="2">
    <source>
        <dbReference type="ARBA" id="ARBA00022692"/>
    </source>
</evidence>
<dbReference type="GO" id="GO:0140359">
    <property type="term" value="F:ABC-type transporter activity"/>
    <property type="evidence" value="ECO:0007669"/>
    <property type="project" value="InterPro"/>
</dbReference>
<dbReference type="PROSITE" id="PS50893">
    <property type="entry name" value="ABC_TRANSPORTER_2"/>
    <property type="match status" value="1"/>
</dbReference>
<feature type="transmembrane region" description="Helical" evidence="7">
    <location>
        <begin position="149"/>
        <end position="172"/>
    </location>
</feature>
<dbReference type="GO" id="GO:0005886">
    <property type="term" value="C:plasma membrane"/>
    <property type="evidence" value="ECO:0007669"/>
    <property type="project" value="UniProtKB-SubCell"/>
</dbReference>
<feature type="domain" description="ABC transporter" evidence="8">
    <location>
        <begin position="229"/>
        <end position="450"/>
    </location>
</feature>
<dbReference type="InterPro" id="IPR017871">
    <property type="entry name" value="ABC_transporter-like_CS"/>
</dbReference>
<dbReference type="PANTHER" id="PTHR24221:SF654">
    <property type="entry name" value="ATP-BINDING CASSETTE SUB-FAMILY B MEMBER 6"/>
    <property type="match status" value="1"/>
</dbReference>
<dbReference type="InterPro" id="IPR027417">
    <property type="entry name" value="P-loop_NTPase"/>
</dbReference>
<keyword evidence="5 7" id="KW-1133">Transmembrane helix</keyword>
<organism evidence="10">
    <name type="scientific">Pediococcus pentosaceus CGMCC 7049</name>
    <dbReference type="NCBI Taxonomy" id="1460385"/>
    <lineage>
        <taxon>Bacteria</taxon>
        <taxon>Bacillati</taxon>
        <taxon>Bacillota</taxon>
        <taxon>Bacilli</taxon>
        <taxon>Lactobacillales</taxon>
        <taxon>Lactobacillaceae</taxon>
        <taxon>Pediococcus</taxon>
    </lineage>
</organism>
<dbReference type="PROSITE" id="PS50929">
    <property type="entry name" value="ABC_TM1F"/>
    <property type="match status" value="1"/>
</dbReference>
<dbReference type="Gene3D" id="3.40.50.300">
    <property type="entry name" value="P-loop containing nucleotide triphosphate hydrolases"/>
    <property type="match status" value="1"/>
</dbReference>
<dbReference type="InterPro" id="IPR039421">
    <property type="entry name" value="Type_1_exporter"/>
</dbReference>
<dbReference type="RefSeq" id="WP_349430982.1">
    <property type="nucleotide sequence ID" value="NZ_CP157401.1"/>
</dbReference>
<dbReference type="AlphaFoldDB" id="A0AAU7NNU0"/>
<protein>
    <submittedName>
        <fullName evidence="10">ABC transporter ATP-binding protein</fullName>
    </submittedName>
</protein>
<dbReference type="InterPro" id="IPR003593">
    <property type="entry name" value="AAA+_ATPase"/>
</dbReference>
<keyword evidence="10" id="KW-0614">Plasmid</keyword>
<dbReference type="GO" id="GO:0016887">
    <property type="term" value="F:ATP hydrolysis activity"/>
    <property type="evidence" value="ECO:0007669"/>
    <property type="project" value="InterPro"/>
</dbReference>
<accession>A0AAU7NNU0</accession>
<name>A0AAU7NNU0_PEDPE</name>
<dbReference type="GO" id="GO:0005524">
    <property type="term" value="F:ATP binding"/>
    <property type="evidence" value="ECO:0007669"/>
    <property type="project" value="UniProtKB-KW"/>
</dbReference>
<keyword evidence="4 10" id="KW-0067">ATP-binding</keyword>
<dbReference type="InterPro" id="IPR036640">
    <property type="entry name" value="ABC1_TM_sf"/>
</dbReference>
<keyword evidence="3" id="KW-0547">Nucleotide-binding</keyword>
<proteinExistence type="predicted"/>
<dbReference type="GO" id="GO:0034040">
    <property type="term" value="F:ATPase-coupled lipid transmembrane transporter activity"/>
    <property type="evidence" value="ECO:0007669"/>
    <property type="project" value="TreeGrafter"/>
</dbReference>
<evidence type="ECO:0000256" key="7">
    <source>
        <dbReference type="SAM" id="Phobius"/>
    </source>
</evidence>
<feature type="domain" description="ABC transmembrane type-1" evidence="9">
    <location>
        <begin position="14"/>
        <end position="207"/>
    </location>
</feature>
<dbReference type="PANTHER" id="PTHR24221">
    <property type="entry name" value="ATP-BINDING CASSETTE SUB-FAMILY B"/>
    <property type="match status" value="1"/>
</dbReference>
<dbReference type="PROSITE" id="PS00211">
    <property type="entry name" value="ABC_TRANSPORTER_1"/>
    <property type="match status" value="1"/>
</dbReference>
<dbReference type="EMBL" id="CP157401">
    <property type="protein sequence ID" value="XBS09315.1"/>
    <property type="molecule type" value="Genomic_DNA"/>
</dbReference>
<geneLocation type="plasmid" evidence="10">
    <name>pli05-1</name>
</geneLocation>
<evidence type="ECO:0000256" key="1">
    <source>
        <dbReference type="ARBA" id="ARBA00004651"/>
    </source>
</evidence>
<comment type="subcellular location">
    <subcellularLocation>
        <location evidence="1">Cell membrane</location>
        <topology evidence="1">Multi-pass membrane protein</topology>
    </subcellularLocation>
</comment>
<dbReference type="Pfam" id="PF00005">
    <property type="entry name" value="ABC_tran"/>
    <property type="match status" value="1"/>
</dbReference>
<evidence type="ECO:0000313" key="10">
    <source>
        <dbReference type="EMBL" id="XBS09315.1"/>
    </source>
</evidence>
<evidence type="ECO:0000259" key="8">
    <source>
        <dbReference type="PROSITE" id="PS50893"/>
    </source>
</evidence>
<dbReference type="Gene3D" id="1.20.1560.10">
    <property type="entry name" value="ABC transporter type 1, transmembrane domain"/>
    <property type="match status" value="1"/>
</dbReference>